<proteinExistence type="predicted"/>
<dbReference type="Proteomes" id="UP000266701">
    <property type="component" value="Unassembled WGS sequence"/>
</dbReference>
<name>A0A395TSX0_VIBCL</name>
<protein>
    <submittedName>
        <fullName evidence="1">Uncharacterized protein</fullName>
    </submittedName>
</protein>
<gene>
    <name evidence="1" type="ORF">BC353_12395</name>
</gene>
<evidence type="ECO:0000313" key="2">
    <source>
        <dbReference type="Proteomes" id="UP000266701"/>
    </source>
</evidence>
<sequence>MVIVLILLALAMDERFLMFEMRLKGLLMRLSTALFCWLESRLRYGSINSTQRGPTEIGLMLLSTIEHPQRCKDDELMDL</sequence>
<reference evidence="1 2" key="1">
    <citation type="journal article" date="2017" name="Emerg. Infect. Dis.">
        <title>Carbapenemase VCC-1-Producing Vibrio cholerae in Coastal Waters of Germany.</title>
        <authorList>
            <person name="Hammerl J.A."/>
            <person name="Jackel C."/>
            <person name="Bortolaia V."/>
            <person name="Schwartz K."/>
            <person name="Bier N."/>
            <person name="Hendriksen R.S."/>
            <person name="Guerra B."/>
            <person name="Strauch E."/>
        </authorList>
    </citation>
    <scope>NUCLEOTIDE SEQUENCE [LARGE SCALE GENOMIC DNA]</scope>
    <source>
        <strain evidence="1 2">VN-2825</strain>
    </source>
</reference>
<dbReference type="EMBL" id="MCBA01000139">
    <property type="protein sequence ID" value="RGP87854.1"/>
    <property type="molecule type" value="Genomic_DNA"/>
</dbReference>
<accession>A0A395TSX0</accession>
<dbReference type="AlphaFoldDB" id="A0A395TSX0"/>
<organism evidence="1 2">
    <name type="scientific">Vibrio cholerae</name>
    <dbReference type="NCBI Taxonomy" id="666"/>
    <lineage>
        <taxon>Bacteria</taxon>
        <taxon>Pseudomonadati</taxon>
        <taxon>Pseudomonadota</taxon>
        <taxon>Gammaproteobacteria</taxon>
        <taxon>Vibrionales</taxon>
        <taxon>Vibrionaceae</taxon>
        <taxon>Vibrio</taxon>
    </lineage>
</organism>
<evidence type="ECO:0000313" key="1">
    <source>
        <dbReference type="EMBL" id="RGP87854.1"/>
    </source>
</evidence>
<comment type="caution">
    <text evidence="1">The sequence shown here is derived from an EMBL/GenBank/DDBJ whole genome shotgun (WGS) entry which is preliminary data.</text>
</comment>